<name>A0A0B6Z810_9EUPU</name>
<dbReference type="AlphaFoldDB" id="A0A0B6Z810"/>
<protein>
    <submittedName>
        <fullName evidence="1">Uncharacterized protein</fullName>
    </submittedName>
</protein>
<evidence type="ECO:0000313" key="1">
    <source>
        <dbReference type="EMBL" id="CEK63855.1"/>
    </source>
</evidence>
<accession>A0A0B6Z810</accession>
<gene>
    <name evidence="1" type="primary">ORF49739</name>
</gene>
<organism evidence="1">
    <name type="scientific">Arion vulgaris</name>
    <dbReference type="NCBI Taxonomy" id="1028688"/>
    <lineage>
        <taxon>Eukaryota</taxon>
        <taxon>Metazoa</taxon>
        <taxon>Spiralia</taxon>
        <taxon>Lophotrochozoa</taxon>
        <taxon>Mollusca</taxon>
        <taxon>Gastropoda</taxon>
        <taxon>Heterobranchia</taxon>
        <taxon>Euthyneura</taxon>
        <taxon>Panpulmonata</taxon>
        <taxon>Eupulmonata</taxon>
        <taxon>Stylommatophora</taxon>
        <taxon>Helicina</taxon>
        <taxon>Arionoidea</taxon>
        <taxon>Arionidae</taxon>
        <taxon>Arion</taxon>
    </lineage>
</organism>
<dbReference type="EMBL" id="HACG01016990">
    <property type="protein sequence ID" value="CEK63855.1"/>
    <property type="molecule type" value="Transcribed_RNA"/>
</dbReference>
<reference evidence="1" key="1">
    <citation type="submission" date="2014-12" db="EMBL/GenBank/DDBJ databases">
        <title>Insight into the proteome of Arion vulgaris.</title>
        <authorList>
            <person name="Aradska J."/>
            <person name="Bulat T."/>
            <person name="Smidak R."/>
            <person name="Sarate P."/>
            <person name="Gangsoo J."/>
            <person name="Sialana F."/>
            <person name="Bilban M."/>
            <person name="Lubec G."/>
        </authorList>
    </citation>
    <scope>NUCLEOTIDE SEQUENCE</scope>
    <source>
        <tissue evidence="1">Skin</tissue>
    </source>
</reference>
<proteinExistence type="predicted"/>
<feature type="non-terminal residue" evidence="1">
    <location>
        <position position="49"/>
    </location>
</feature>
<sequence>MKKKKEKKPYFGHIKRHLLLIKILMERKVKRRQRARGRLRHKWEGNIKR</sequence>